<dbReference type="eggNOG" id="COG2128">
    <property type="taxonomic scope" value="Bacteria"/>
</dbReference>
<dbReference type="RefSeq" id="WP_015469659.1">
    <property type="nucleotide sequence ID" value="NC_020813.1"/>
</dbReference>
<dbReference type="STRING" id="1184267.A11Q_953"/>
<sequence length="182" mass="19939">MSIAEKVDAFIESSFGARESAVFRDLSLNLKKLLEDSSLDPQERFMNTAAIARSLHWKELEAFAGAELKELGVEEAQIAECYEAAAIMGMLNTYYKFKGFLSSEVLADAAYQRAGLRMNSLGKPVNGKEKFEMMAFSVSVVNGCPTCVSSHEKALTDIGVSRDKIHDLARLSSVLKGLSCLN</sequence>
<dbReference type="OrthoDB" id="9801997at2"/>
<dbReference type="NCBIfam" id="TIGR00778">
    <property type="entry name" value="ahpD_dom"/>
    <property type="match status" value="1"/>
</dbReference>
<dbReference type="InterPro" id="IPR029032">
    <property type="entry name" value="AhpD-like"/>
</dbReference>
<dbReference type="Pfam" id="PF02627">
    <property type="entry name" value="CMD"/>
    <property type="match status" value="1"/>
</dbReference>
<dbReference type="InterPro" id="IPR003779">
    <property type="entry name" value="CMD-like"/>
</dbReference>
<name>M4VPV5_9BACT</name>
<dbReference type="InterPro" id="IPR004675">
    <property type="entry name" value="AhpD_core"/>
</dbReference>
<dbReference type="Proteomes" id="UP000012040">
    <property type="component" value="Chromosome"/>
</dbReference>
<gene>
    <name evidence="2" type="ORF">A11Q_953</name>
</gene>
<dbReference type="GO" id="GO:0051920">
    <property type="term" value="F:peroxiredoxin activity"/>
    <property type="evidence" value="ECO:0007669"/>
    <property type="project" value="InterPro"/>
</dbReference>
<organism evidence="2 3">
    <name type="scientific">Pseudobdellovibrio exovorus JSS</name>
    <dbReference type="NCBI Taxonomy" id="1184267"/>
    <lineage>
        <taxon>Bacteria</taxon>
        <taxon>Pseudomonadati</taxon>
        <taxon>Bdellovibrionota</taxon>
        <taxon>Bdellovibrionia</taxon>
        <taxon>Bdellovibrionales</taxon>
        <taxon>Pseudobdellovibrionaceae</taxon>
        <taxon>Pseudobdellovibrio</taxon>
    </lineage>
</organism>
<dbReference type="KEGG" id="bex:A11Q_953"/>
<proteinExistence type="predicted"/>
<protein>
    <recommendedName>
        <fullName evidence="1">Carboxymuconolactone decarboxylase-like domain-containing protein</fullName>
    </recommendedName>
</protein>
<dbReference type="Gene3D" id="1.20.1290.10">
    <property type="entry name" value="AhpD-like"/>
    <property type="match status" value="1"/>
</dbReference>
<dbReference type="SUPFAM" id="SSF69118">
    <property type="entry name" value="AhpD-like"/>
    <property type="match status" value="1"/>
</dbReference>
<reference evidence="2 3" key="1">
    <citation type="journal article" date="2013" name="ISME J.">
        <title>By their genes ye shall know them: genomic signatures of predatory bacteria.</title>
        <authorList>
            <person name="Pasternak Z."/>
            <person name="Pietrokovski S."/>
            <person name="Rotem O."/>
            <person name="Gophna U."/>
            <person name="Lurie-Weinberger M.N."/>
            <person name="Jurkevitch E."/>
        </authorList>
    </citation>
    <scope>NUCLEOTIDE SEQUENCE [LARGE SCALE GENOMIC DNA]</scope>
    <source>
        <strain evidence="2 3">JSS</strain>
    </source>
</reference>
<dbReference type="HOGENOM" id="CLU_105328_0_0_7"/>
<dbReference type="PATRIC" id="fig|1184267.3.peg.968"/>
<evidence type="ECO:0000313" key="2">
    <source>
        <dbReference type="EMBL" id="AGH95169.1"/>
    </source>
</evidence>
<feature type="domain" description="Carboxymuconolactone decarboxylase-like" evidence="1">
    <location>
        <begin position="131"/>
        <end position="176"/>
    </location>
</feature>
<accession>M4VPV5</accession>
<dbReference type="EMBL" id="CP003537">
    <property type="protein sequence ID" value="AGH95169.1"/>
    <property type="molecule type" value="Genomic_DNA"/>
</dbReference>
<evidence type="ECO:0000313" key="3">
    <source>
        <dbReference type="Proteomes" id="UP000012040"/>
    </source>
</evidence>
<dbReference type="AlphaFoldDB" id="M4VPV5"/>
<evidence type="ECO:0000259" key="1">
    <source>
        <dbReference type="Pfam" id="PF02627"/>
    </source>
</evidence>
<keyword evidence="3" id="KW-1185">Reference proteome</keyword>